<dbReference type="InterPro" id="IPR006311">
    <property type="entry name" value="TAT_signal"/>
</dbReference>
<dbReference type="Proteomes" id="UP000823388">
    <property type="component" value="Chromosome 1N"/>
</dbReference>
<dbReference type="InterPro" id="IPR001611">
    <property type="entry name" value="Leu-rich_rpt"/>
</dbReference>
<comment type="subcellular location">
    <subcellularLocation>
        <location evidence="1">Membrane</location>
    </subcellularLocation>
</comment>
<feature type="domain" description="Protein kinase" evidence="9">
    <location>
        <begin position="351"/>
        <end position="627"/>
    </location>
</feature>
<evidence type="ECO:0000313" key="11">
    <source>
        <dbReference type="Proteomes" id="UP000823388"/>
    </source>
</evidence>
<evidence type="ECO:0000256" key="5">
    <source>
        <dbReference type="ARBA" id="ARBA00022989"/>
    </source>
</evidence>
<organism evidence="10 11">
    <name type="scientific">Panicum virgatum</name>
    <name type="common">Blackwell switchgrass</name>
    <dbReference type="NCBI Taxonomy" id="38727"/>
    <lineage>
        <taxon>Eukaryota</taxon>
        <taxon>Viridiplantae</taxon>
        <taxon>Streptophyta</taxon>
        <taxon>Embryophyta</taxon>
        <taxon>Tracheophyta</taxon>
        <taxon>Spermatophyta</taxon>
        <taxon>Magnoliopsida</taxon>
        <taxon>Liliopsida</taxon>
        <taxon>Poales</taxon>
        <taxon>Poaceae</taxon>
        <taxon>PACMAD clade</taxon>
        <taxon>Panicoideae</taxon>
        <taxon>Panicodae</taxon>
        <taxon>Paniceae</taxon>
        <taxon>Panicinae</taxon>
        <taxon>Panicum</taxon>
        <taxon>Panicum sect. Hiantes</taxon>
    </lineage>
</organism>
<protein>
    <recommendedName>
        <fullName evidence="9">Protein kinase domain-containing protein</fullName>
    </recommendedName>
</protein>
<evidence type="ECO:0000256" key="7">
    <source>
        <dbReference type="SAM" id="Phobius"/>
    </source>
</evidence>
<dbReference type="Gene3D" id="3.30.200.20">
    <property type="entry name" value="Phosphorylase Kinase, domain 1"/>
    <property type="match status" value="1"/>
</dbReference>
<keyword evidence="4" id="KW-0677">Repeat</keyword>
<keyword evidence="3 7" id="KW-0812">Transmembrane</keyword>
<feature type="chain" id="PRO_5035759464" description="Protein kinase domain-containing protein" evidence="8">
    <location>
        <begin position="27"/>
        <end position="641"/>
    </location>
</feature>
<dbReference type="PROSITE" id="PS51318">
    <property type="entry name" value="TAT"/>
    <property type="match status" value="1"/>
</dbReference>
<dbReference type="InterPro" id="IPR000719">
    <property type="entry name" value="Prot_kinase_dom"/>
</dbReference>
<evidence type="ECO:0000256" key="2">
    <source>
        <dbReference type="ARBA" id="ARBA00022614"/>
    </source>
</evidence>
<dbReference type="Pfam" id="PF00560">
    <property type="entry name" value="LRR_1"/>
    <property type="match status" value="1"/>
</dbReference>
<evidence type="ECO:0000259" key="9">
    <source>
        <dbReference type="PROSITE" id="PS50011"/>
    </source>
</evidence>
<sequence>MPLHSAAGRRLLLLLAAVATSATAAAAVAAAEANGSSNCTLLPDAEFVRAAFLHVANFKPPLPGRRACRPVRRLRFPSLNLTGPVDWAELGNLSSLLTVNLSGNALQGGIDASFWRAPLLRAVDVSRNDLTGALRFDVDDPSTRLAALNVSGNQFTSVVGLAGLPGLEALDVSRNRIGAAPEGLRNLTKVRRLDLSGNGMAGRFPDDLPPLDGLVSLNISHNNFSGVVPAAAVRRFGQSAFFQAGNALQVVEDAAQSGEKRRKSAAVIALIAAGAAVTAAALAFVAACGLARRRKKKKRKDKDGKAAVWEDEEVVVGAVKVAAAAPVVVLERPLMELTLADLAAATSGFGREVQLAGTGGRSGAAYRAVLPGDLHVVVRVVEGPVAGVGEDDDEAATAAGFRELARLRHPNILPLLGYCIAGKQKLLLFEYMEKGDLHRWLHELPVGSMDTEDIGIDTTDAIEDRKPAGDWPARYRIILGVARGLAFLHQGWAGSGGRPIVHGRLVPTNILLGDDMEPRVSDFLHPSGEAPEGDVYRFGTLVFELVTGQARWNDASTSWARGVIRNRKGINLVDERLLRGGEAGAPEAEKEMAECLQVGFLCTAPAPEKRPTMQQVVGLLKDIRPAPAPVGEPPVAGLTMR</sequence>
<evidence type="ECO:0000256" key="8">
    <source>
        <dbReference type="SAM" id="SignalP"/>
    </source>
</evidence>
<evidence type="ECO:0000313" key="10">
    <source>
        <dbReference type="EMBL" id="KAG2649764.1"/>
    </source>
</evidence>
<name>A0A8T0WXB2_PANVG</name>
<evidence type="ECO:0000256" key="3">
    <source>
        <dbReference type="ARBA" id="ARBA00022692"/>
    </source>
</evidence>
<feature type="signal peptide" evidence="8">
    <location>
        <begin position="1"/>
        <end position="26"/>
    </location>
</feature>
<accession>A0A8T0WXB2</accession>
<dbReference type="InterPro" id="IPR032675">
    <property type="entry name" value="LRR_dom_sf"/>
</dbReference>
<feature type="transmembrane region" description="Helical" evidence="7">
    <location>
        <begin position="265"/>
        <end position="290"/>
    </location>
</feature>
<dbReference type="GO" id="GO:0016020">
    <property type="term" value="C:membrane"/>
    <property type="evidence" value="ECO:0007669"/>
    <property type="project" value="UniProtKB-SubCell"/>
</dbReference>
<evidence type="ECO:0000256" key="1">
    <source>
        <dbReference type="ARBA" id="ARBA00004370"/>
    </source>
</evidence>
<dbReference type="PANTHER" id="PTHR48007:SF84">
    <property type="entry name" value="(WILD MALAYSIAN BANANA) HYPOTHETICAL PROTEIN"/>
    <property type="match status" value="1"/>
</dbReference>
<proteinExistence type="predicted"/>
<keyword evidence="11" id="KW-1185">Reference proteome</keyword>
<comment type="caution">
    <text evidence="10">The sequence shown here is derived from an EMBL/GenBank/DDBJ whole genome shotgun (WGS) entry which is preliminary data.</text>
</comment>
<dbReference type="Gene3D" id="3.80.10.10">
    <property type="entry name" value="Ribonuclease Inhibitor"/>
    <property type="match status" value="1"/>
</dbReference>
<keyword evidence="2" id="KW-0433">Leucine-rich repeat</keyword>
<evidence type="ECO:0000256" key="4">
    <source>
        <dbReference type="ARBA" id="ARBA00022737"/>
    </source>
</evidence>
<keyword evidence="5 7" id="KW-1133">Transmembrane helix</keyword>
<gene>
    <name evidence="10" type="ORF">PVAP13_1NG131200</name>
</gene>
<dbReference type="Pfam" id="PF07714">
    <property type="entry name" value="PK_Tyr_Ser-Thr"/>
    <property type="match status" value="1"/>
</dbReference>
<keyword evidence="8" id="KW-0732">Signal</keyword>
<evidence type="ECO:0000256" key="6">
    <source>
        <dbReference type="ARBA" id="ARBA00023136"/>
    </source>
</evidence>
<dbReference type="EMBL" id="CM029038">
    <property type="protein sequence ID" value="KAG2649764.1"/>
    <property type="molecule type" value="Genomic_DNA"/>
</dbReference>
<dbReference type="InterPro" id="IPR011009">
    <property type="entry name" value="Kinase-like_dom_sf"/>
</dbReference>
<dbReference type="InterPro" id="IPR001245">
    <property type="entry name" value="Ser-Thr/Tyr_kinase_cat_dom"/>
</dbReference>
<dbReference type="AlphaFoldDB" id="A0A8T0WXB2"/>
<dbReference type="PROSITE" id="PS50011">
    <property type="entry name" value="PROTEIN_KINASE_DOM"/>
    <property type="match status" value="1"/>
</dbReference>
<reference evidence="10" key="1">
    <citation type="submission" date="2020-05" db="EMBL/GenBank/DDBJ databases">
        <title>WGS assembly of Panicum virgatum.</title>
        <authorList>
            <person name="Lovell J.T."/>
            <person name="Jenkins J."/>
            <person name="Shu S."/>
            <person name="Juenger T.E."/>
            <person name="Schmutz J."/>
        </authorList>
    </citation>
    <scope>NUCLEOTIDE SEQUENCE</scope>
    <source>
        <strain evidence="10">AP13</strain>
    </source>
</reference>
<dbReference type="OrthoDB" id="1394818at2759"/>
<keyword evidence="6 7" id="KW-0472">Membrane</keyword>
<dbReference type="PANTHER" id="PTHR48007">
    <property type="entry name" value="LEUCINE-RICH REPEAT RECEPTOR-LIKE PROTEIN KINASE PXC1"/>
    <property type="match status" value="1"/>
</dbReference>
<dbReference type="InterPro" id="IPR046959">
    <property type="entry name" value="PRK1-6/SRF4-like"/>
</dbReference>
<dbReference type="Gene3D" id="1.10.510.10">
    <property type="entry name" value="Transferase(Phosphotransferase) domain 1"/>
    <property type="match status" value="2"/>
</dbReference>
<dbReference type="GO" id="GO:0004672">
    <property type="term" value="F:protein kinase activity"/>
    <property type="evidence" value="ECO:0007669"/>
    <property type="project" value="InterPro"/>
</dbReference>
<dbReference type="SUPFAM" id="SSF56112">
    <property type="entry name" value="Protein kinase-like (PK-like)"/>
    <property type="match status" value="1"/>
</dbReference>
<dbReference type="GO" id="GO:0005524">
    <property type="term" value="F:ATP binding"/>
    <property type="evidence" value="ECO:0007669"/>
    <property type="project" value="InterPro"/>
</dbReference>
<dbReference type="SUPFAM" id="SSF52058">
    <property type="entry name" value="L domain-like"/>
    <property type="match status" value="1"/>
</dbReference>